<dbReference type="EMBL" id="CP012801">
    <property type="protein sequence ID" value="ALJ59759.1"/>
    <property type="molecule type" value="Genomic_DNA"/>
</dbReference>
<name>A0A0P0GIC2_9BACE</name>
<comment type="subcellular location">
    <subcellularLocation>
        <location evidence="1">Cell outer membrane</location>
    </subcellularLocation>
</comment>
<reference evidence="11" key="3">
    <citation type="submission" date="2023-03" db="EMBL/GenBank/DDBJ databases">
        <title>DFI Biobank Strains.</title>
        <authorList>
            <person name="Mostad J."/>
            <person name="Paddock L."/>
            <person name="Medina S."/>
            <person name="Waligurski E."/>
            <person name="Barat B."/>
            <person name="Smith R."/>
            <person name="Burgo V."/>
            <person name="Metcalfe C."/>
            <person name="Woodson C."/>
            <person name="Sundararajan A."/>
            <person name="Ramaswamy R."/>
            <person name="Lin H."/>
            <person name="Pamer E.G."/>
        </authorList>
    </citation>
    <scope>NUCLEOTIDE SEQUENCE</scope>
    <source>
        <strain evidence="11">DFI.9.5</strain>
    </source>
</reference>
<dbReference type="KEGG" id="bcel:BcellWH2_02520"/>
<dbReference type="GO" id="GO:0009279">
    <property type="term" value="C:cell outer membrane"/>
    <property type="evidence" value="ECO:0007669"/>
    <property type="project" value="UniProtKB-SubCell"/>
</dbReference>
<evidence type="ECO:0000313" key="10">
    <source>
        <dbReference type="EMBL" id="KAA5410017.1"/>
    </source>
</evidence>
<dbReference type="InterPro" id="IPR011990">
    <property type="entry name" value="TPR-like_helical_dom_sf"/>
</dbReference>
<dbReference type="RefSeq" id="WP_007211013.1">
    <property type="nucleotide sequence ID" value="NZ_CAXKYC010000001.1"/>
</dbReference>
<keyword evidence="3 6" id="KW-0732">Signal</keyword>
<dbReference type="Gene3D" id="1.25.40.390">
    <property type="match status" value="1"/>
</dbReference>
<dbReference type="SUPFAM" id="SSF48452">
    <property type="entry name" value="TPR-like"/>
    <property type="match status" value="1"/>
</dbReference>
<dbReference type="Pfam" id="PF07980">
    <property type="entry name" value="SusD_RagB"/>
    <property type="match status" value="1"/>
</dbReference>
<accession>A0A0P0GIC2</accession>
<keyword evidence="5" id="KW-0998">Cell outer membrane</keyword>
<evidence type="ECO:0000259" key="7">
    <source>
        <dbReference type="Pfam" id="PF07980"/>
    </source>
</evidence>
<evidence type="ECO:0000256" key="1">
    <source>
        <dbReference type="ARBA" id="ARBA00004442"/>
    </source>
</evidence>
<feature type="signal peptide" evidence="6">
    <location>
        <begin position="1"/>
        <end position="22"/>
    </location>
</feature>
<dbReference type="AlphaFoldDB" id="A0A0P0GIC2"/>
<dbReference type="EMBL" id="JARFID010000003">
    <property type="protein sequence ID" value="MDE8693274.1"/>
    <property type="molecule type" value="Genomic_DNA"/>
</dbReference>
<dbReference type="EMBL" id="VVYW01000005">
    <property type="protein sequence ID" value="KAA5410017.1"/>
    <property type="molecule type" value="Genomic_DNA"/>
</dbReference>
<evidence type="ECO:0000256" key="2">
    <source>
        <dbReference type="ARBA" id="ARBA00006275"/>
    </source>
</evidence>
<dbReference type="PROSITE" id="PS51257">
    <property type="entry name" value="PROKAR_LIPOPROTEIN"/>
    <property type="match status" value="1"/>
</dbReference>
<evidence type="ECO:0000313" key="12">
    <source>
        <dbReference type="Proteomes" id="UP000061809"/>
    </source>
</evidence>
<dbReference type="Proteomes" id="UP000061809">
    <property type="component" value="Chromosome"/>
</dbReference>
<feature type="chain" id="PRO_5042679844" evidence="6">
    <location>
        <begin position="23"/>
        <end position="534"/>
    </location>
</feature>
<dbReference type="Pfam" id="PF14322">
    <property type="entry name" value="SusD-like_3"/>
    <property type="match status" value="1"/>
</dbReference>
<organism evidence="9 12">
    <name type="scientific">Bacteroides cellulosilyticus</name>
    <dbReference type="NCBI Taxonomy" id="246787"/>
    <lineage>
        <taxon>Bacteria</taxon>
        <taxon>Pseudomonadati</taxon>
        <taxon>Bacteroidota</taxon>
        <taxon>Bacteroidia</taxon>
        <taxon>Bacteroidales</taxon>
        <taxon>Bacteroidaceae</taxon>
        <taxon>Bacteroides</taxon>
    </lineage>
</organism>
<evidence type="ECO:0000256" key="4">
    <source>
        <dbReference type="ARBA" id="ARBA00023136"/>
    </source>
</evidence>
<feature type="domain" description="SusD-like N-terminal" evidence="8">
    <location>
        <begin position="27"/>
        <end position="225"/>
    </location>
</feature>
<comment type="similarity">
    <text evidence="2">Belongs to the SusD family.</text>
</comment>
<evidence type="ECO:0000256" key="3">
    <source>
        <dbReference type="ARBA" id="ARBA00022729"/>
    </source>
</evidence>
<sequence length="534" mass="61326">MKTIYKSLRNISLALCATMAISSCDSFLDTKPYDFVAPQTFYTNESECTMALAGVYYTLVYEQTYGNYYSCMISNVDDLSYYQRPEGQTASYVYGNDHSPSEQYIWGAWETLYKGINNANMLIENVDGADMEDAIKTRIKGEAKFLRAYYHFLLVQGWYEVPLRPESFKDVNNSSKEATSHVEALDWIIQEMEDCVDMVDNTNYDLSPSYVKKNSVMGVLARVYLWRACYPFDGKISSDGKAYFEKAAYWATQVKNSNKHHLNPDVYTMWKAMASDTYDTEYNESIWEAEFIGTRDDGSYTAGRIGNVIGNIQKGTANPGNGYAYGFYAPTLILWDLFDEKDKRRDLSIAPYQINAKEEKVEWTAKQIVQRSCGKFRREWESAATKHKNYTPENYPLLRYADVLLMLAEAENEANQGPTTSAYEAINEVRERAGIDPLKNLSYSDFQQAVRDERARELCFESLRKYDLVRWGIYEKAIHDDLGAATKDSRWATGTNFIGAATYAQRTSEKHQFLPIPTKELGVNTKLKQNKYWE</sequence>
<evidence type="ECO:0000313" key="13">
    <source>
        <dbReference type="Proteomes" id="UP000325055"/>
    </source>
</evidence>
<reference evidence="9 12" key="1">
    <citation type="journal article" date="2015" name="Science">
        <title>Genetic determinants of in vivo fitness and diet responsiveness in multiple human gut Bacteroides.</title>
        <authorList>
            <person name="Wu M."/>
            <person name="McNulty N.P."/>
            <person name="Rodionov D.A."/>
            <person name="Khoroshkin M.S."/>
            <person name="Griffin N.W."/>
            <person name="Cheng J."/>
            <person name="Latreille P."/>
            <person name="Kerstetter R.A."/>
            <person name="Terrapon N."/>
            <person name="Henrissat B."/>
            <person name="Osterman A.L."/>
            <person name="Gordon J.I."/>
        </authorList>
    </citation>
    <scope>NUCLEOTIDE SEQUENCE [LARGE SCALE GENOMIC DNA]</scope>
    <source>
        <strain evidence="9 12">WH2</strain>
    </source>
</reference>
<proteinExistence type="inferred from homology"/>
<evidence type="ECO:0000313" key="11">
    <source>
        <dbReference type="EMBL" id="MDE8693274.1"/>
    </source>
</evidence>
<evidence type="ECO:0000256" key="5">
    <source>
        <dbReference type="ARBA" id="ARBA00023237"/>
    </source>
</evidence>
<protein>
    <submittedName>
        <fullName evidence="10">RagB/SusD family nutrient uptake outer membrane protein</fullName>
    </submittedName>
    <submittedName>
        <fullName evidence="9">SusD family protein</fullName>
    </submittedName>
</protein>
<feature type="domain" description="RagB/SusD" evidence="7">
    <location>
        <begin position="373"/>
        <end position="533"/>
    </location>
</feature>
<keyword evidence="4" id="KW-0472">Membrane</keyword>
<evidence type="ECO:0000259" key="8">
    <source>
        <dbReference type="Pfam" id="PF14322"/>
    </source>
</evidence>
<dbReference type="InterPro" id="IPR012944">
    <property type="entry name" value="SusD_RagB_dom"/>
</dbReference>
<evidence type="ECO:0000256" key="6">
    <source>
        <dbReference type="SAM" id="SignalP"/>
    </source>
</evidence>
<dbReference type="Proteomes" id="UP000325055">
    <property type="component" value="Unassembled WGS sequence"/>
</dbReference>
<evidence type="ECO:0000313" key="9">
    <source>
        <dbReference type="EMBL" id="ALJ59759.1"/>
    </source>
</evidence>
<dbReference type="Proteomes" id="UP001221924">
    <property type="component" value="Unassembled WGS sequence"/>
</dbReference>
<dbReference type="InterPro" id="IPR033985">
    <property type="entry name" value="SusD-like_N"/>
</dbReference>
<dbReference type="PATRIC" id="fig|246787.4.peg.2594"/>
<gene>
    <name evidence="9" type="ORF">BcellWH2_02520</name>
    <name evidence="10" type="ORF">F2Y86_07470</name>
    <name evidence="11" type="ORF">PZH42_04085</name>
</gene>
<reference evidence="10 13" key="2">
    <citation type="journal article" date="2019" name="Nat. Med.">
        <title>A library of human gut bacterial isolates paired with longitudinal multiomics data enables mechanistic microbiome research.</title>
        <authorList>
            <person name="Poyet M."/>
            <person name="Groussin M."/>
            <person name="Gibbons S.M."/>
            <person name="Avila-Pacheco J."/>
            <person name="Jiang X."/>
            <person name="Kearney S.M."/>
            <person name="Perrotta A.R."/>
            <person name="Berdy B."/>
            <person name="Zhao S."/>
            <person name="Lieberman T.D."/>
            <person name="Swanson P.K."/>
            <person name="Smith M."/>
            <person name="Roesemann S."/>
            <person name="Alexander J.E."/>
            <person name="Rich S.A."/>
            <person name="Livny J."/>
            <person name="Vlamakis H."/>
            <person name="Clish C."/>
            <person name="Bullock K."/>
            <person name="Deik A."/>
            <person name="Scott J."/>
            <person name="Pierce K.A."/>
            <person name="Xavier R.J."/>
            <person name="Alm E.J."/>
        </authorList>
    </citation>
    <scope>NUCLEOTIDE SEQUENCE [LARGE SCALE GENOMIC DNA]</scope>
    <source>
        <strain evidence="10 13">BIOML-A7</strain>
    </source>
</reference>